<evidence type="ECO:0008006" key="7">
    <source>
        <dbReference type="Google" id="ProtNLM"/>
    </source>
</evidence>
<dbReference type="Proteomes" id="UP000033457">
    <property type="component" value="Chromosome"/>
</dbReference>
<dbReference type="EMBL" id="CP011312">
    <property type="protein sequence ID" value="AKE40868.1"/>
    <property type="molecule type" value="Genomic_DNA"/>
</dbReference>
<name>A0A0F6R193_9CORY</name>
<keyword evidence="5" id="KW-1185">Reference proteome</keyword>
<dbReference type="EMBL" id="LR134377">
    <property type="protein sequence ID" value="VEH06619.1"/>
    <property type="molecule type" value="Genomic_DNA"/>
</dbReference>
<dbReference type="HOGENOM" id="CLU_161234_0_0_11"/>
<evidence type="ECO:0000313" key="6">
    <source>
        <dbReference type="Proteomes" id="UP000271380"/>
    </source>
</evidence>
<evidence type="ECO:0000313" key="4">
    <source>
        <dbReference type="EMBL" id="VEH07015.1"/>
    </source>
</evidence>
<reference evidence="2 5" key="1">
    <citation type="journal article" date="2015" name="Genome Announc.">
        <title>Complete Genome Sequence of Corynebacterium kutscheri DSM 20755, a Corynebacterial Type Strain with Remarkably Low G+C Content of Chromosomal DNA.</title>
        <authorList>
            <person name="Ruckert C."/>
            <person name="Albersmeier A."/>
            <person name="Winkler A."/>
            <person name="Tauch A."/>
        </authorList>
    </citation>
    <scope>NUCLEOTIDE SEQUENCE [LARGE SCALE GENOMIC DNA]</scope>
    <source>
        <strain evidence="2 5">DSM 20755</strain>
    </source>
</reference>
<evidence type="ECO:0000313" key="3">
    <source>
        <dbReference type="EMBL" id="VEH06619.1"/>
    </source>
</evidence>
<dbReference type="KEGG" id="cku:UL82_03280"/>
<proteinExistence type="predicted"/>
<evidence type="ECO:0000256" key="1">
    <source>
        <dbReference type="SAM" id="SignalP"/>
    </source>
</evidence>
<feature type="signal peptide" evidence="1">
    <location>
        <begin position="1"/>
        <end position="21"/>
    </location>
</feature>
<evidence type="ECO:0000313" key="2">
    <source>
        <dbReference type="EMBL" id="AKE40868.1"/>
    </source>
</evidence>
<dbReference type="Proteomes" id="UP000271380">
    <property type="component" value="Chromosome"/>
</dbReference>
<gene>
    <name evidence="3" type="ORF">NCTC949_01219</name>
    <name evidence="4" type="ORF">NCTC949_01490</name>
    <name evidence="2" type="ORF">UL82_03280</name>
</gene>
<dbReference type="EMBL" id="LR134377">
    <property type="protein sequence ID" value="VEH07015.1"/>
    <property type="molecule type" value="Genomic_DNA"/>
</dbReference>
<evidence type="ECO:0000313" key="5">
    <source>
        <dbReference type="Proteomes" id="UP000033457"/>
    </source>
</evidence>
<organism evidence="2 5">
    <name type="scientific">Corynebacterium kutscheri</name>
    <dbReference type="NCBI Taxonomy" id="35755"/>
    <lineage>
        <taxon>Bacteria</taxon>
        <taxon>Bacillati</taxon>
        <taxon>Actinomycetota</taxon>
        <taxon>Actinomycetes</taxon>
        <taxon>Mycobacteriales</taxon>
        <taxon>Corynebacteriaceae</taxon>
        <taxon>Corynebacterium</taxon>
    </lineage>
</organism>
<reference evidence="3 6" key="2">
    <citation type="submission" date="2018-12" db="EMBL/GenBank/DDBJ databases">
        <authorList>
            <consortium name="Pathogen Informatics"/>
        </authorList>
    </citation>
    <scope>NUCLEOTIDE SEQUENCE [LARGE SCALE GENOMIC DNA]</scope>
    <source>
        <strain evidence="3 6">NCTC949</strain>
    </source>
</reference>
<accession>A0A0F6R193</accession>
<feature type="chain" id="PRO_5043119968" description="Prokaryotic membrane lipoprotein lipid attachment site" evidence="1">
    <location>
        <begin position="22"/>
        <end position="116"/>
    </location>
</feature>
<dbReference type="AlphaFoldDB" id="A0A0F6R193"/>
<dbReference type="RefSeq" id="WP_046438986.1">
    <property type="nucleotide sequence ID" value="NZ_CP011312.1"/>
</dbReference>
<protein>
    <recommendedName>
        <fullName evidence="7">Prokaryotic membrane lipoprotein lipid attachment site</fullName>
    </recommendedName>
</protein>
<keyword evidence="1" id="KW-0732">Signal</keyword>
<sequence length="116" mass="13178">MKLRKISLAIASVIMMAGSTAAIASAQAYYSPEEYGEHLQRNFSKYWRGGVESCVFEFGEEQRSLCQYYTTMSLNHAIYEARGRHQDKADYFKSLADEAQNKLYESKYGSDSSDSI</sequence>